<name>A0A1Q3D8B6_CEPFO</name>
<evidence type="ECO:0000313" key="3">
    <source>
        <dbReference type="Proteomes" id="UP000187406"/>
    </source>
</evidence>
<dbReference type="AlphaFoldDB" id="A0A1Q3D8B6"/>
<organism evidence="2 3">
    <name type="scientific">Cephalotus follicularis</name>
    <name type="common">Albany pitcher plant</name>
    <dbReference type="NCBI Taxonomy" id="3775"/>
    <lineage>
        <taxon>Eukaryota</taxon>
        <taxon>Viridiplantae</taxon>
        <taxon>Streptophyta</taxon>
        <taxon>Embryophyta</taxon>
        <taxon>Tracheophyta</taxon>
        <taxon>Spermatophyta</taxon>
        <taxon>Magnoliopsida</taxon>
        <taxon>eudicotyledons</taxon>
        <taxon>Gunneridae</taxon>
        <taxon>Pentapetalae</taxon>
        <taxon>rosids</taxon>
        <taxon>fabids</taxon>
        <taxon>Oxalidales</taxon>
        <taxon>Cephalotaceae</taxon>
        <taxon>Cephalotus</taxon>
    </lineage>
</organism>
<dbReference type="InParanoid" id="A0A1Q3D8B6"/>
<accession>A0A1Q3D8B6</accession>
<dbReference type="PANTHER" id="PTHR35164">
    <property type="entry name" value="EXPRESSED PROTEIN"/>
    <property type="match status" value="1"/>
</dbReference>
<dbReference type="EMBL" id="BDDD01005025">
    <property type="protein sequence ID" value="GAV88675.1"/>
    <property type="molecule type" value="Genomic_DNA"/>
</dbReference>
<evidence type="ECO:0000256" key="1">
    <source>
        <dbReference type="SAM" id="MobiDB-lite"/>
    </source>
</evidence>
<feature type="compositionally biased region" description="Basic and acidic residues" evidence="1">
    <location>
        <begin position="156"/>
        <end position="188"/>
    </location>
</feature>
<dbReference type="STRING" id="3775.A0A1Q3D8B6"/>
<protein>
    <submittedName>
        <fullName evidence="2">Uncharacterized protein</fullName>
    </submittedName>
</protein>
<dbReference type="OrthoDB" id="774313at2759"/>
<dbReference type="PANTHER" id="PTHR35164:SF9">
    <property type="entry name" value="EXPRESSED PROTEIN"/>
    <property type="match status" value="1"/>
</dbReference>
<dbReference type="Proteomes" id="UP000187406">
    <property type="component" value="Unassembled WGS sequence"/>
</dbReference>
<keyword evidence="3" id="KW-1185">Reference proteome</keyword>
<feature type="non-terminal residue" evidence="2">
    <location>
        <position position="1"/>
    </location>
</feature>
<evidence type="ECO:0000313" key="2">
    <source>
        <dbReference type="EMBL" id="GAV88675.1"/>
    </source>
</evidence>
<reference evidence="3" key="1">
    <citation type="submission" date="2016-04" db="EMBL/GenBank/DDBJ databases">
        <title>Cephalotus genome sequencing.</title>
        <authorList>
            <person name="Fukushima K."/>
            <person name="Hasebe M."/>
            <person name="Fang X."/>
        </authorList>
    </citation>
    <scope>NUCLEOTIDE SEQUENCE [LARGE SCALE GENOMIC DNA]</scope>
    <source>
        <strain evidence="3">cv. St1</strain>
    </source>
</reference>
<comment type="caution">
    <text evidence="2">The sequence shown here is derived from an EMBL/GenBank/DDBJ whole genome shotgun (WGS) entry which is preliminary data.</text>
</comment>
<gene>
    <name evidence="2" type="ORF">CFOL_v3_32097</name>
</gene>
<sequence length="188" mass="21510">EQLFATKEERDGAFDELREMKKLAQQAHMKLSEAMSTQQSVDIYTELHSVRESLSNSKEELKAKEKNIESLKIELRKAKALEKKLEEKDASLDKLKAEFGNAKAYDNALLEANSVLAEMELLKSELKRATKAEENSKKAMNGLALTLKEVTTEANQVKEKLASTQEELERERRVREFKAEGEEHRSRV</sequence>
<feature type="region of interest" description="Disordered" evidence="1">
    <location>
        <begin position="155"/>
        <end position="188"/>
    </location>
</feature>
<proteinExistence type="predicted"/>